<dbReference type="Proteomes" id="UP000251075">
    <property type="component" value="Unassembled WGS sequence"/>
</dbReference>
<protein>
    <recommendedName>
        <fullName evidence="13 14">Chaperone protein DnaJ</fullName>
    </recommendedName>
</protein>
<dbReference type="FunFam" id="2.10.230.10:FF:000002">
    <property type="entry name" value="Molecular chaperone DnaJ"/>
    <property type="match status" value="1"/>
</dbReference>
<dbReference type="InterPro" id="IPR001623">
    <property type="entry name" value="DnaJ_domain"/>
</dbReference>
<dbReference type="Gene3D" id="2.60.260.20">
    <property type="entry name" value="Urease metallochaperone UreE, N-terminal domain"/>
    <property type="match status" value="2"/>
</dbReference>
<keyword evidence="8 14" id="KW-0862">Zinc</keyword>
<dbReference type="CDD" id="cd10747">
    <property type="entry name" value="DnaJ_C"/>
    <property type="match status" value="1"/>
</dbReference>
<dbReference type="GO" id="GO:0009408">
    <property type="term" value="P:response to heat"/>
    <property type="evidence" value="ECO:0007669"/>
    <property type="project" value="InterPro"/>
</dbReference>
<dbReference type="EMBL" id="PGTO01000002">
    <property type="protein sequence ID" value="RAU23211.1"/>
    <property type="molecule type" value="Genomic_DNA"/>
</dbReference>
<keyword evidence="5 14" id="KW-0479">Metal-binding</keyword>
<dbReference type="GO" id="GO:0031072">
    <property type="term" value="F:heat shock protein binding"/>
    <property type="evidence" value="ECO:0007669"/>
    <property type="project" value="InterPro"/>
</dbReference>
<feature type="repeat" description="CXXCXGXG motif" evidence="14">
    <location>
        <begin position="147"/>
        <end position="154"/>
    </location>
</feature>
<dbReference type="InterPro" id="IPR002939">
    <property type="entry name" value="DnaJ_C"/>
</dbReference>
<dbReference type="Pfam" id="PF00684">
    <property type="entry name" value="DnaJ_CXXCXGXG"/>
    <property type="match status" value="1"/>
</dbReference>
<feature type="zinc finger region" description="CR-type" evidence="15">
    <location>
        <begin position="134"/>
        <end position="212"/>
    </location>
</feature>
<evidence type="ECO:0000256" key="5">
    <source>
        <dbReference type="ARBA" id="ARBA00022723"/>
    </source>
</evidence>
<dbReference type="RefSeq" id="WP_112142409.1">
    <property type="nucleotide sequence ID" value="NZ_PGTO01000002.1"/>
</dbReference>
<dbReference type="FunFam" id="2.60.260.20:FF:000004">
    <property type="entry name" value="Molecular chaperone DnaJ"/>
    <property type="match status" value="1"/>
</dbReference>
<feature type="binding site" evidence="14">
    <location>
        <position position="200"/>
    </location>
    <ligand>
        <name>Zn(2+)</name>
        <dbReference type="ChEBI" id="CHEBI:29105"/>
        <label>1</label>
    </ligand>
</feature>
<comment type="function">
    <text evidence="11 14">Participates actively in the response to hyperosmotic and heat shock by preventing the aggregation of stress-denatured proteins and by disaggregating proteins, also in an autonomous, DnaK-independent fashion. Unfolded proteins bind initially to DnaJ; upon interaction with the DnaJ-bound protein, DnaK hydrolyzes its bound ATP, resulting in the formation of a stable complex. GrpE releases ADP from DnaK; ATP binding to DnaK triggers the release of the substrate protein, thus completing the reaction cycle. Several rounds of ATP-dependent interactions between DnaJ, DnaK and GrpE are required for fully efficient folding. Also involved, together with DnaK and GrpE, in the DNA replication of plasmids through activation of initiation proteins.</text>
</comment>
<dbReference type="GO" id="GO:0005737">
    <property type="term" value="C:cytoplasm"/>
    <property type="evidence" value="ECO:0007669"/>
    <property type="project" value="UniProtKB-SubCell"/>
</dbReference>
<dbReference type="GO" id="GO:0042026">
    <property type="term" value="P:protein refolding"/>
    <property type="evidence" value="ECO:0007669"/>
    <property type="project" value="TreeGrafter"/>
</dbReference>
<comment type="caution">
    <text evidence="18">The sequence shown here is derived from an EMBL/GenBank/DDBJ whole genome shotgun (WGS) entry which is preliminary data.</text>
</comment>
<evidence type="ECO:0000313" key="19">
    <source>
        <dbReference type="Proteomes" id="UP000251075"/>
    </source>
</evidence>
<dbReference type="HAMAP" id="MF_01152">
    <property type="entry name" value="DnaJ"/>
    <property type="match status" value="1"/>
</dbReference>
<name>A0A364P1L8_9PROT</name>
<dbReference type="PROSITE" id="PS50076">
    <property type="entry name" value="DNAJ_2"/>
    <property type="match status" value="1"/>
</dbReference>
<evidence type="ECO:0000256" key="13">
    <source>
        <dbReference type="ARBA" id="ARBA00067609"/>
    </source>
</evidence>
<dbReference type="Gene3D" id="1.10.287.110">
    <property type="entry name" value="DnaJ domain"/>
    <property type="match status" value="1"/>
</dbReference>
<evidence type="ECO:0000256" key="8">
    <source>
        <dbReference type="ARBA" id="ARBA00022833"/>
    </source>
</evidence>
<dbReference type="AlphaFoldDB" id="A0A364P1L8"/>
<keyword evidence="6 14" id="KW-0677">Repeat</keyword>
<evidence type="ECO:0000313" key="18">
    <source>
        <dbReference type="EMBL" id="RAU23211.1"/>
    </source>
</evidence>
<dbReference type="InterPro" id="IPR036410">
    <property type="entry name" value="HSP_DnaJ_Cys-rich_dom_sf"/>
</dbReference>
<dbReference type="NCBIfam" id="TIGR02349">
    <property type="entry name" value="DnaJ_bact"/>
    <property type="match status" value="1"/>
</dbReference>
<dbReference type="NCBIfam" id="NF008035">
    <property type="entry name" value="PRK10767.1"/>
    <property type="match status" value="1"/>
</dbReference>
<feature type="binding site" evidence="14">
    <location>
        <position position="189"/>
    </location>
    <ligand>
        <name>Zn(2+)</name>
        <dbReference type="ChEBI" id="CHEBI:29105"/>
        <label>2</label>
    </ligand>
</feature>
<comment type="subunit">
    <text evidence="2 14">Homodimer.</text>
</comment>
<keyword evidence="19" id="KW-1185">Reference proteome</keyword>
<feature type="binding site" evidence="14">
    <location>
        <position position="167"/>
    </location>
    <ligand>
        <name>Zn(2+)</name>
        <dbReference type="ChEBI" id="CHEBI:29105"/>
        <label>2</label>
    </ligand>
</feature>
<comment type="domain">
    <text evidence="14">The J domain is necessary and sufficient to stimulate DnaK ATPase activity. Zinc center 1 plays an important role in the autonomous, DnaK-independent chaperone activity of DnaJ. Zinc center 2 is essential for interaction with DnaK and for DnaJ activity.</text>
</comment>
<evidence type="ECO:0000259" key="17">
    <source>
        <dbReference type="PROSITE" id="PS51188"/>
    </source>
</evidence>
<dbReference type="Pfam" id="PF01556">
    <property type="entry name" value="DnaJ_C"/>
    <property type="match status" value="1"/>
</dbReference>
<evidence type="ECO:0000256" key="6">
    <source>
        <dbReference type="ARBA" id="ARBA00022737"/>
    </source>
</evidence>
<keyword evidence="10 14" id="KW-0143">Chaperone</keyword>
<dbReference type="SMART" id="SM00271">
    <property type="entry name" value="DnaJ"/>
    <property type="match status" value="1"/>
</dbReference>
<feature type="binding site" evidence="14">
    <location>
        <position position="147"/>
    </location>
    <ligand>
        <name>Zn(2+)</name>
        <dbReference type="ChEBI" id="CHEBI:29105"/>
        <label>1</label>
    </ligand>
</feature>
<evidence type="ECO:0000259" key="16">
    <source>
        <dbReference type="PROSITE" id="PS50076"/>
    </source>
</evidence>
<dbReference type="InterPro" id="IPR018253">
    <property type="entry name" value="DnaJ_domain_CS"/>
</dbReference>
<dbReference type="Gene3D" id="2.10.230.10">
    <property type="entry name" value="Heat shock protein DnaJ, cysteine-rich domain"/>
    <property type="match status" value="1"/>
</dbReference>
<evidence type="ECO:0000256" key="1">
    <source>
        <dbReference type="ARBA" id="ARBA00004496"/>
    </source>
</evidence>
<reference evidence="18 19" key="1">
    <citation type="submission" date="2017-11" db="EMBL/GenBank/DDBJ databases">
        <title>Draft genome sequence of magnetotactic bacterium Magnetospirillum kuznetsovii LBB-42.</title>
        <authorList>
            <person name="Grouzdev D.S."/>
            <person name="Rysina M.S."/>
            <person name="Baslerov R.V."/>
            <person name="Koziaeva V."/>
        </authorList>
    </citation>
    <scope>NUCLEOTIDE SEQUENCE [LARGE SCALE GENOMIC DNA]</scope>
    <source>
        <strain evidence="18 19">LBB-42</strain>
    </source>
</reference>
<dbReference type="SUPFAM" id="SSF57938">
    <property type="entry name" value="DnaJ/Hsp40 cysteine-rich domain"/>
    <property type="match status" value="1"/>
</dbReference>
<dbReference type="OrthoDB" id="9779889at2"/>
<dbReference type="PRINTS" id="PR00625">
    <property type="entry name" value="JDOMAIN"/>
</dbReference>
<feature type="binding site" evidence="14">
    <location>
        <position position="203"/>
    </location>
    <ligand>
        <name>Zn(2+)</name>
        <dbReference type="ChEBI" id="CHEBI:29105"/>
        <label>1</label>
    </ligand>
</feature>
<dbReference type="PANTHER" id="PTHR43096">
    <property type="entry name" value="DNAJ HOMOLOG 1, MITOCHONDRIAL-RELATED"/>
    <property type="match status" value="1"/>
</dbReference>
<feature type="binding site" evidence="14">
    <location>
        <position position="150"/>
    </location>
    <ligand>
        <name>Zn(2+)</name>
        <dbReference type="ChEBI" id="CHEBI:29105"/>
        <label>1</label>
    </ligand>
</feature>
<keyword evidence="4 14" id="KW-0235">DNA replication</keyword>
<dbReference type="PROSITE" id="PS51188">
    <property type="entry name" value="ZF_CR"/>
    <property type="match status" value="1"/>
</dbReference>
<evidence type="ECO:0000256" key="9">
    <source>
        <dbReference type="ARBA" id="ARBA00023016"/>
    </source>
</evidence>
<evidence type="ECO:0000256" key="2">
    <source>
        <dbReference type="ARBA" id="ARBA00011738"/>
    </source>
</evidence>
<dbReference type="GO" id="GO:0051082">
    <property type="term" value="F:unfolded protein binding"/>
    <property type="evidence" value="ECO:0007669"/>
    <property type="project" value="UniProtKB-UniRule"/>
</dbReference>
<keyword evidence="9 14" id="KW-0346">Stress response</keyword>
<dbReference type="SUPFAM" id="SSF46565">
    <property type="entry name" value="Chaperone J-domain"/>
    <property type="match status" value="1"/>
</dbReference>
<gene>
    <name evidence="14 18" type="primary">dnaJ</name>
    <name evidence="18" type="ORF">CU669_03370</name>
</gene>
<proteinExistence type="inferred from homology"/>
<feature type="domain" description="CR-type" evidence="17">
    <location>
        <begin position="134"/>
        <end position="212"/>
    </location>
</feature>
<evidence type="ECO:0000256" key="15">
    <source>
        <dbReference type="PROSITE-ProRule" id="PRU00546"/>
    </source>
</evidence>
<dbReference type="CDD" id="cd10719">
    <property type="entry name" value="DnaJ_zf"/>
    <property type="match status" value="1"/>
</dbReference>
<dbReference type="PANTHER" id="PTHR43096:SF48">
    <property type="entry name" value="CHAPERONE PROTEIN DNAJ"/>
    <property type="match status" value="1"/>
</dbReference>
<dbReference type="CDD" id="cd06257">
    <property type="entry name" value="DnaJ"/>
    <property type="match status" value="1"/>
</dbReference>
<comment type="subcellular location">
    <subcellularLocation>
        <location evidence="1 14">Cytoplasm</location>
    </subcellularLocation>
</comment>
<dbReference type="Pfam" id="PF00226">
    <property type="entry name" value="DnaJ"/>
    <property type="match status" value="1"/>
</dbReference>
<accession>A0A364P1L8</accession>
<feature type="repeat" description="CXXCXGXG motif" evidence="14">
    <location>
        <begin position="186"/>
        <end position="193"/>
    </location>
</feature>
<dbReference type="InterPro" id="IPR001305">
    <property type="entry name" value="HSP_DnaJ_Cys-rich_dom"/>
</dbReference>
<dbReference type="GO" id="GO:0008270">
    <property type="term" value="F:zinc ion binding"/>
    <property type="evidence" value="ECO:0007669"/>
    <property type="project" value="UniProtKB-UniRule"/>
</dbReference>
<dbReference type="PROSITE" id="PS00636">
    <property type="entry name" value="DNAJ_1"/>
    <property type="match status" value="1"/>
</dbReference>
<feature type="domain" description="J" evidence="16">
    <location>
        <begin position="5"/>
        <end position="70"/>
    </location>
</feature>
<sequence length="380" mass="40901">MSKQDYYELLGAERGATGDDIKKAYRKMAMQYHPDRNPGDAAAEQKFKEINEAYDVLKDEQKRAAYDRFGHAAFEQGGGGGGGFGGGFGGGGGFADIFDEMFGEFMGGRRGQSSGRGQDLRYNMEISLEDAFAGKATTVKVPSSAQCEDCKGTGGKDGSQPVTCSACHGHGKVRSQQGFFTIERTCPTCQGMGKIIKDPCRSCGGTGRTRKEKSLSVNIPAGVEEGTRIRLAGEGEAGMRGAPPGDLYIFLAIQPHRIFQRDGANIFCRVPIPMTTATLGGAIEVPTIDGGKAKVTIPEGTQSGHQFRLRSKGMSVLRSPARGDMFIQAVVETPVNLTKRQVELLKEFDKTGEGEKAKNSPESHGFFAKVKELWEDLKEG</sequence>
<dbReference type="InterPro" id="IPR012724">
    <property type="entry name" value="DnaJ"/>
</dbReference>
<comment type="similarity">
    <text evidence="12 14">Belongs to the DnaJ family.</text>
</comment>
<keyword evidence="3 14" id="KW-0963">Cytoplasm</keyword>
<feature type="repeat" description="CXXCXGXG motif" evidence="14">
    <location>
        <begin position="200"/>
        <end position="207"/>
    </location>
</feature>
<evidence type="ECO:0000256" key="7">
    <source>
        <dbReference type="ARBA" id="ARBA00022771"/>
    </source>
</evidence>
<evidence type="ECO:0000256" key="10">
    <source>
        <dbReference type="ARBA" id="ARBA00023186"/>
    </source>
</evidence>
<feature type="repeat" description="CXXCXGXG motif" evidence="14">
    <location>
        <begin position="164"/>
        <end position="171"/>
    </location>
</feature>
<dbReference type="InterPro" id="IPR008971">
    <property type="entry name" value="HSP40/DnaJ_pept-bd"/>
</dbReference>
<feature type="binding site" evidence="14">
    <location>
        <position position="164"/>
    </location>
    <ligand>
        <name>Zn(2+)</name>
        <dbReference type="ChEBI" id="CHEBI:29105"/>
        <label>2</label>
    </ligand>
</feature>
<dbReference type="GO" id="GO:0006260">
    <property type="term" value="P:DNA replication"/>
    <property type="evidence" value="ECO:0007669"/>
    <property type="project" value="UniProtKB-KW"/>
</dbReference>
<organism evidence="18 19">
    <name type="scientific">Paramagnetospirillum kuznetsovii</name>
    <dbReference type="NCBI Taxonomy" id="2053833"/>
    <lineage>
        <taxon>Bacteria</taxon>
        <taxon>Pseudomonadati</taxon>
        <taxon>Pseudomonadota</taxon>
        <taxon>Alphaproteobacteria</taxon>
        <taxon>Rhodospirillales</taxon>
        <taxon>Magnetospirillaceae</taxon>
        <taxon>Paramagnetospirillum</taxon>
    </lineage>
</organism>
<evidence type="ECO:0000256" key="12">
    <source>
        <dbReference type="ARBA" id="ARBA00061004"/>
    </source>
</evidence>
<comment type="cofactor">
    <cofactor evidence="14">
        <name>Zn(2+)</name>
        <dbReference type="ChEBI" id="CHEBI:29105"/>
    </cofactor>
    <text evidence="14">Binds 2 Zn(2+) ions per monomer.</text>
</comment>
<keyword evidence="7 14" id="KW-0863">Zinc-finger</keyword>
<feature type="binding site" evidence="14">
    <location>
        <position position="186"/>
    </location>
    <ligand>
        <name>Zn(2+)</name>
        <dbReference type="ChEBI" id="CHEBI:29105"/>
        <label>2</label>
    </ligand>
</feature>
<evidence type="ECO:0000256" key="14">
    <source>
        <dbReference type="HAMAP-Rule" id="MF_01152"/>
    </source>
</evidence>
<dbReference type="InterPro" id="IPR036869">
    <property type="entry name" value="J_dom_sf"/>
</dbReference>
<evidence type="ECO:0000256" key="3">
    <source>
        <dbReference type="ARBA" id="ARBA00022490"/>
    </source>
</evidence>
<dbReference type="SUPFAM" id="SSF49493">
    <property type="entry name" value="HSP40/DnaJ peptide-binding domain"/>
    <property type="match status" value="2"/>
</dbReference>
<dbReference type="FunFam" id="1.10.287.110:FF:000034">
    <property type="entry name" value="Chaperone protein DnaJ"/>
    <property type="match status" value="1"/>
</dbReference>
<evidence type="ECO:0000256" key="11">
    <source>
        <dbReference type="ARBA" id="ARBA00053423"/>
    </source>
</evidence>
<evidence type="ECO:0000256" key="4">
    <source>
        <dbReference type="ARBA" id="ARBA00022705"/>
    </source>
</evidence>
<dbReference type="GO" id="GO:0005524">
    <property type="term" value="F:ATP binding"/>
    <property type="evidence" value="ECO:0007669"/>
    <property type="project" value="InterPro"/>
</dbReference>